<dbReference type="InterPro" id="IPR000572">
    <property type="entry name" value="OxRdtase_Mopterin-bd_dom"/>
</dbReference>
<evidence type="ECO:0000256" key="6">
    <source>
        <dbReference type="SAM" id="Phobius"/>
    </source>
</evidence>
<keyword evidence="5 6" id="KW-0472">Membrane</keyword>
<evidence type="ECO:0000313" key="9">
    <source>
        <dbReference type="EMBL" id="STP17854.1"/>
    </source>
</evidence>
<dbReference type="Pfam" id="PF00174">
    <property type="entry name" value="Oxidored_molyb"/>
    <property type="match status" value="1"/>
</dbReference>
<keyword evidence="2" id="KW-1003">Cell membrane</keyword>
<sequence>MVQKVAYILIILDGAALLLSGLVLWKPVQFSLLTILFGGYDTARYIHFLCMNIMVLFIIIHLVMVLLVSACIVIYDTGSLMKKKRFLSDSDAHYVVKDAEKILAPDRRRLLQQGLTLGGIMMLTGCDISNNDDIEKALFRISRFNDRIQSFLFSKNSVAPEYLPEDITTPFPFNAFYGEEEIPVIDGQDYKLEIRGLVRDNRNWFLSELYNMQHVSQITRHICVEGWSAIGKWGGIPFRHFLTLIGADMRAKYVSFRCVDGYYTSIDMATALHSQTLLTLTWNNRVLPKEYGYPIKIRIPTKLGYKNPKHVQVIEVTNHFPGGYWEDQGYNWFGGC</sequence>
<feature type="domain" description="Oxidoreductase molybdopterin-binding" evidence="7">
    <location>
        <begin position="181"/>
        <end position="325"/>
    </location>
</feature>
<dbReference type="PANTHER" id="PTHR43032:SF2">
    <property type="entry name" value="BLL0505 PROTEIN"/>
    <property type="match status" value="1"/>
</dbReference>
<dbReference type="Pfam" id="PF01292">
    <property type="entry name" value="Ni_hydr_CYTB"/>
    <property type="match status" value="1"/>
</dbReference>
<evidence type="ECO:0000256" key="4">
    <source>
        <dbReference type="ARBA" id="ARBA00022989"/>
    </source>
</evidence>
<keyword evidence="4 6" id="KW-1133">Transmembrane helix</keyword>
<evidence type="ECO:0000313" key="10">
    <source>
        <dbReference type="Proteomes" id="UP000254181"/>
    </source>
</evidence>
<dbReference type="Gene3D" id="1.20.950.20">
    <property type="entry name" value="Transmembrane di-heme cytochromes, Chain C"/>
    <property type="match status" value="1"/>
</dbReference>
<reference evidence="9 10" key="1">
    <citation type="submission" date="2018-06" db="EMBL/GenBank/DDBJ databases">
        <authorList>
            <consortium name="Pathogen Informatics"/>
            <person name="Doyle S."/>
        </authorList>
    </citation>
    <scope>NUCLEOTIDE SEQUENCE [LARGE SCALE GENOMIC DNA]</scope>
    <source>
        <strain evidence="9 10">NCTC9075</strain>
    </source>
</reference>
<dbReference type="EMBL" id="UGEM01000004">
    <property type="protein sequence ID" value="STP17854.1"/>
    <property type="molecule type" value="Genomic_DNA"/>
</dbReference>
<evidence type="ECO:0000256" key="3">
    <source>
        <dbReference type="ARBA" id="ARBA00022692"/>
    </source>
</evidence>
<dbReference type="InterPro" id="IPR036374">
    <property type="entry name" value="OxRdtase_Mopterin-bd_sf"/>
</dbReference>
<dbReference type="GO" id="GO:0009055">
    <property type="term" value="F:electron transfer activity"/>
    <property type="evidence" value="ECO:0007669"/>
    <property type="project" value="InterPro"/>
</dbReference>
<dbReference type="SUPFAM" id="SSF81342">
    <property type="entry name" value="Transmembrane di-heme cytochromes"/>
    <property type="match status" value="1"/>
</dbReference>
<evidence type="ECO:0000259" key="7">
    <source>
        <dbReference type="Pfam" id="PF00174"/>
    </source>
</evidence>
<dbReference type="PANTHER" id="PTHR43032">
    <property type="entry name" value="PROTEIN-METHIONINE-SULFOXIDE REDUCTASE"/>
    <property type="match status" value="1"/>
</dbReference>
<dbReference type="Proteomes" id="UP000254181">
    <property type="component" value="Unassembled WGS sequence"/>
</dbReference>
<evidence type="ECO:0000256" key="1">
    <source>
        <dbReference type="ARBA" id="ARBA00004651"/>
    </source>
</evidence>
<dbReference type="AlphaFoldDB" id="A0A377K0E9"/>
<dbReference type="GO" id="GO:0005886">
    <property type="term" value="C:plasma membrane"/>
    <property type="evidence" value="ECO:0007669"/>
    <property type="project" value="UniProtKB-SubCell"/>
</dbReference>
<protein>
    <submittedName>
        <fullName evidence="9">Oxidoreductase</fullName>
        <ecNumber evidence="9">1.8.-.-</ecNumber>
    </submittedName>
</protein>
<evidence type="ECO:0000256" key="5">
    <source>
        <dbReference type="ARBA" id="ARBA00023136"/>
    </source>
</evidence>
<accession>A0A377K0E9</accession>
<dbReference type="Gene3D" id="3.90.420.10">
    <property type="entry name" value="Oxidoreductase, molybdopterin-binding domain"/>
    <property type="match status" value="1"/>
</dbReference>
<keyword evidence="9" id="KW-0560">Oxidoreductase</keyword>
<feature type="domain" description="Cytochrome b561 bacterial/Ni-hydrogenase" evidence="8">
    <location>
        <begin position="3"/>
        <end position="68"/>
    </location>
</feature>
<proteinExistence type="predicted"/>
<dbReference type="GO" id="GO:0016491">
    <property type="term" value="F:oxidoreductase activity"/>
    <property type="evidence" value="ECO:0007669"/>
    <property type="project" value="UniProtKB-KW"/>
</dbReference>
<dbReference type="SUPFAM" id="SSF56524">
    <property type="entry name" value="Oxidoreductase molybdopterin-binding domain"/>
    <property type="match status" value="1"/>
</dbReference>
<evidence type="ECO:0000256" key="2">
    <source>
        <dbReference type="ARBA" id="ARBA00022475"/>
    </source>
</evidence>
<evidence type="ECO:0000259" key="8">
    <source>
        <dbReference type="Pfam" id="PF01292"/>
    </source>
</evidence>
<dbReference type="InterPro" id="IPR011577">
    <property type="entry name" value="Cyt_b561_bac/Ni-Hgenase"/>
</dbReference>
<dbReference type="GO" id="GO:0022904">
    <property type="term" value="P:respiratory electron transport chain"/>
    <property type="evidence" value="ECO:0007669"/>
    <property type="project" value="InterPro"/>
</dbReference>
<dbReference type="EC" id="1.8.-.-" evidence="9"/>
<name>A0A377K0E9_ECOLX</name>
<organism evidence="9 10">
    <name type="scientific">Escherichia coli</name>
    <dbReference type="NCBI Taxonomy" id="562"/>
    <lineage>
        <taxon>Bacteria</taxon>
        <taxon>Pseudomonadati</taxon>
        <taxon>Pseudomonadota</taxon>
        <taxon>Gammaproteobacteria</taxon>
        <taxon>Enterobacterales</taxon>
        <taxon>Enterobacteriaceae</taxon>
        <taxon>Escherichia</taxon>
    </lineage>
</organism>
<keyword evidence="3 6" id="KW-0812">Transmembrane</keyword>
<feature type="transmembrane region" description="Helical" evidence="6">
    <location>
        <begin position="45"/>
        <end position="75"/>
    </location>
</feature>
<comment type="subcellular location">
    <subcellularLocation>
        <location evidence="1">Cell membrane</location>
        <topology evidence="1">Multi-pass membrane protein</topology>
    </subcellularLocation>
</comment>
<gene>
    <name evidence="9" type="primary">yedY_1</name>
    <name evidence="9" type="ORF">NCTC9075_01286</name>
</gene>
<feature type="transmembrane region" description="Helical" evidence="6">
    <location>
        <begin position="7"/>
        <end position="25"/>
    </location>
</feature>
<dbReference type="InterPro" id="IPR016174">
    <property type="entry name" value="Di-haem_cyt_TM"/>
</dbReference>